<keyword evidence="1" id="KW-0472">Membrane</keyword>
<dbReference type="Pfam" id="PF01809">
    <property type="entry name" value="YidD"/>
    <property type="match status" value="1"/>
</dbReference>
<gene>
    <name evidence="3" type="primary">yidD</name>
    <name evidence="4" type="ORF">DQK91_02245</name>
    <name evidence="3" type="ORF">E8L03_07665</name>
</gene>
<dbReference type="AlphaFoldDB" id="A0A6P1ZLW1"/>
<reference evidence="3 6" key="2">
    <citation type="submission" date="2019-04" db="EMBL/GenBank/DDBJ databases">
        <title>Isolation and culture of sulfate reducing bacteria from the cold seep of the South China Sea.</title>
        <authorList>
            <person name="Sun C."/>
            <person name="Liu R."/>
        </authorList>
    </citation>
    <scope>NUCLEOTIDE SEQUENCE [LARGE SCALE GENOMIC DNA]</scope>
    <source>
        <strain evidence="3 6">CS1</strain>
    </source>
</reference>
<name>A0A6P1ZLW1_9BACT</name>
<dbReference type="PANTHER" id="PTHR33383">
    <property type="entry name" value="MEMBRANE PROTEIN INSERTION EFFICIENCY FACTOR-RELATED"/>
    <property type="match status" value="1"/>
</dbReference>
<feature type="compositionally biased region" description="Pro residues" evidence="2">
    <location>
        <begin position="67"/>
        <end position="86"/>
    </location>
</feature>
<evidence type="ECO:0000256" key="1">
    <source>
        <dbReference type="HAMAP-Rule" id="MF_00386"/>
    </source>
</evidence>
<dbReference type="PANTHER" id="PTHR33383:SF1">
    <property type="entry name" value="MEMBRANE PROTEIN INSERTION EFFICIENCY FACTOR-RELATED"/>
    <property type="match status" value="1"/>
</dbReference>
<dbReference type="InterPro" id="IPR002696">
    <property type="entry name" value="Membr_insert_effic_factor_YidD"/>
</dbReference>
<accession>A0A6P1ZLW1</accession>
<keyword evidence="6" id="KW-1185">Reference proteome</keyword>
<dbReference type="GO" id="GO:0005886">
    <property type="term" value="C:plasma membrane"/>
    <property type="evidence" value="ECO:0007669"/>
    <property type="project" value="UniProtKB-SubCell"/>
</dbReference>
<comment type="subcellular location">
    <subcellularLocation>
        <location evidence="1">Cell membrane</location>
        <topology evidence="1">Peripheral membrane protein</topology>
        <orientation evidence="1">Cytoplasmic side</orientation>
    </subcellularLocation>
</comment>
<dbReference type="RefSeq" id="WP_144233814.1">
    <property type="nucleotide sequence ID" value="NZ_CP039543.1"/>
</dbReference>
<dbReference type="SMART" id="SM01234">
    <property type="entry name" value="Haemolytic"/>
    <property type="match status" value="1"/>
</dbReference>
<dbReference type="OrthoDB" id="9801753at2"/>
<feature type="region of interest" description="Disordered" evidence="2">
    <location>
        <begin position="66"/>
        <end position="86"/>
    </location>
</feature>
<protein>
    <recommendedName>
        <fullName evidence="1">Putative membrane protein insertion efficiency factor</fullName>
    </recommendedName>
</protein>
<dbReference type="NCBIfam" id="TIGR00278">
    <property type="entry name" value="membrane protein insertion efficiency factor YidD"/>
    <property type="match status" value="1"/>
</dbReference>
<reference evidence="4 5" key="1">
    <citation type="submission" date="2018-06" db="EMBL/GenBank/DDBJ databases">
        <title>Complete genome of Desulfovibrio marinus P48SEP.</title>
        <authorList>
            <person name="Crispim J.S."/>
            <person name="Vidigal P.M.P."/>
            <person name="Silva L.C.F."/>
            <person name="Araujo L.C."/>
            <person name="Laguardia C.N."/>
            <person name="Dias R.S."/>
            <person name="Sousa M.P."/>
            <person name="Paula S.O."/>
            <person name="Silva C."/>
        </authorList>
    </citation>
    <scope>NUCLEOTIDE SEQUENCE [LARGE SCALE GENOMIC DNA]</scope>
    <source>
        <strain evidence="4 5">P48SEP</strain>
    </source>
</reference>
<sequence>MRRLLLLLVRGYQLGISPLKPPTCRFVPTCSEYACEAMSVHGACKGTLLSLWRILRCNPFCKGGYDPVPPKKVSPAPHPAEGGPPR</sequence>
<organism evidence="4 5">
    <name type="scientific">Oceanidesulfovibrio marinus</name>
    <dbReference type="NCBI Taxonomy" id="370038"/>
    <lineage>
        <taxon>Bacteria</taxon>
        <taxon>Pseudomonadati</taxon>
        <taxon>Thermodesulfobacteriota</taxon>
        <taxon>Desulfovibrionia</taxon>
        <taxon>Desulfovibrionales</taxon>
        <taxon>Desulfovibrionaceae</taxon>
        <taxon>Oceanidesulfovibrio</taxon>
    </lineage>
</organism>
<comment type="function">
    <text evidence="1">Could be involved in insertion of integral membrane proteins into the membrane.</text>
</comment>
<proteinExistence type="inferred from homology"/>
<evidence type="ECO:0000313" key="5">
    <source>
        <dbReference type="Proteomes" id="UP000434052"/>
    </source>
</evidence>
<dbReference type="EMBL" id="CP039543">
    <property type="protein sequence ID" value="QJT08810.1"/>
    <property type="molecule type" value="Genomic_DNA"/>
</dbReference>
<dbReference type="Proteomes" id="UP000503251">
    <property type="component" value="Chromosome"/>
</dbReference>
<keyword evidence="1" id="KW-1003">Cell membrane</keyword>
<dbReference type="HAMAP" id="MF_00386">
    <property type="entry name" value="UPF0161_YidD"/>
    <property type="match status" value="1"/>
</dbReference>
<evidence type="ECO:0000256" key="2">
    <source>
        <dbReference type="SAM" id="MobiDB-lite"/>
    </source>
</evidence>
<evidence type="ECO:0000313" key="4">
    <source>
        <dbReference type="EMBL" id="TVM36762.1"/>
    </source>
</evidence>
<evidence type="ECO:0000313" key="3">
    <source>
        <dbReference type="EMBL" id="QJT08810.1"/>
    </source>
</evidence>
<dbReference type="Proteomes" id="UP000434052">
    <property type="component" value="Unassembled WGS sequence"/>
</dbReference>
<comment type="similarity">
    <text evidence="1">Belongs to the UPF0161 family.</text>
</comment>
<evidence type="ECO:0000313" key="6">
    <source>
        <dbReference type="Proteomes" id="UP000503251"/>
    </source>
</evidence>
<dbReference type="EMBL" id="QMIF01000001">
    <property type="protein sequence ID" value="TVM36762.1"/>
    <property type="molecule type" value="Genomic_DNA"/>
</dbReference>